<dbReference type="AlphaFoldDB" id="A0A6M8EYA9"/>
<dbReference type="Gene3D" id="1.10.287.500">
    <property type="entry name" value="Helix hairpin bin"/>
    <property type="match status" value="1"/>
</dbReference>
<dbReference type="Proteomes" id="UP000503483">
    <property type="component" value="Chromosome"/>
</dbReference>
<keyword evidence="3" id="KW-1185">Reference proteome</keyword>
<proteinExistence type="predicted"/>
<reference evidence="2 3" key="1">
    <citation type="submission" date="2019-08" db="EMBL/GenBank/DDBJ databases">
        <title>Complete genome sequence of Arcobacter acticola.</title>
        <authorList>
            <person name="Miller W."/>
        </authorList>
    </citation>
    <scope>NUCLEOTIDE SEQUENCE [LARGE SCALE GENOMIC DNA]</scope>
    <source>
        <strain evidence="2 3">KCTC 52212</strain>
    </source>
</reference>
<dbReference type="RefSeq" id="WP_172127357.1">
    <property type="nucleotide sequence ID" value="NZ_CP042652.1"/>
</dbReference>
<feature type="region of interest" description="Disordered" evidence="1">
    <location>
        <begin position="1"/>
        <end position="135"/>
    </location>
</feature>
<feature type="compositionally biased region" description="Basic and acidic residues" evidence="1">
    <location>
        <begin position="46"/>
        <end position="93"/>
    </location>
</feature>
<dbReference type="KEGG" id="paco:AACT_2452"/>
<dbReference type="SUPFAM" id="SSF75708">
    <property type="entry name" value="Chemotaxis phosphatase CheZ"/>
    <property type="match status" value="1"/>
</dbReference>
<feature type="compositionally biased region" description="Basic and acidic residues" evidence="1">
    <location>
        <begin position="116"/>
        <end position="128"/>
    </location>
</feature>
<protein>
    <recommendedName>
        <fullName evidence="4">Chemotaxis protein</fullName>
    </recommendedName>
</protein>
<dbReference type="EMBL" id="CP042652">
    <property type="protein sequence ID" value="QKE29545.1"/>
    <property type="molecule type" value="Genomic_DNA"/>
</dbReference>
<evidence type="ECO:0000256" key="1">
    <source>
        <dbReference type="SAM" id="MobiDB-lite"/>
    </source>
</evidence>
<accession>A0A6M8EYA9</accession>
<name>A0A6M8EYA9_9BACT</name>
<evidence type="ECO:0000313" key="2">
    <source>
        <dbReference type="EMBL" id="QKE29545.1"/>
    </source>
</evidence>
<gene>
    <name evidence="2" type="ORF">AACT_2452</name>
</gene>
<evidence type="ECO:0008006" key="4">
    <source>
        <dbReference type="Google" id="ProtNLM"/>
    </source>
</evidence>
<organism evidence="2 3">
    <name type="scientific">Arcobacter acticola</name>
    <dbReference type="NCBI Taxonomy" id="1849015"/>
    <lineage>
        <taxon>Bacteria</taxon>
        <taxon>Pseudomonadati</taxon>
        <taxon>Campylobacterota</taxon>
        <taxon>Epsilonproteobacteria</taxon>
        <taxon>Campylobacterales</taxon>
        <taxon>Arcobacteraceae</taxon>
        <taxon>Arcobacter</taxon>
    </lineage>
</organism>
<feature type="compositionally biased region" description="Acidic residues" evidence="1">
    <location>
        <begin position="101"/>
        <end position="115"/>
    </location>
</feature>
<sequence>MSMSQEEIEALMSGLDIDDDATDSEESSEKTKVNTQEIEELLAQTEDYKKVDSKSKSEEDSRVTIDDSKDIISKKEESRVKTDEIEQLLHDIETNSSSKFEEEDEEDSLEDLDLDSLDKLEDEVKPEEQVDLENLTVEEAPKIEVKENSLKEKDISEKKETRSDEDVAKDWTSSRIEEGVFPLPVEKDTKVVSQLNQVANDSEEKVSQIFDVLSLTLDNNNELRNSIKSMESFIASQTSLLESLNNKFPNIEVFEEHLNNIKTVSTTLNNLKLQSSTEDAQIFQAMELMQFNDINRQKIERVMSVIRKLSMYLNNLFEDDGTASNVAVAKHIHGDHSTDLAGDDLEKLITEFSDHKE</sequence>
<evidence type="ECO:0000313" key="3">
    <source>
        <dbReference type="Proteomes" id="UP000503483"/>
    </source>
</evidence>
<feature type="compositionally biased region" description="Acidic residues" evidence="1">
    <location>
        <begin position="16"/>
        <end position="26"/>
    </location>
</feature>